<evidence type="ECO:0000313" key="3">
    <source>
        <dbReference type="EMBL" id="WKW16159.1"/>
    </source>
</evidence>
<gene>
    <name evidence="2" type="ORF">Strain138_002569</name>
    <name evidence="3" type="ORF">Strain318_002569</name>
</gene>
<reference evidence="2" key="1">
    <citation type="submission" date="2023-07" db="EMBL/GenBank/DDBJ databases">
        <authorList>
            <person name="Haufschild T."/>
            <person name="Kallscheuer N."/>
            <person name="Hammer J."/>
            <person name="Kohn T."/>
            <person name="Kabuu M."/>
            <person name="Jogler M."/>
            <person name="Wohfarth N."/>
            <person name="Heuer A."/>
            <person name="Rohde M."/>
            <person name="van Teeseling M.C.F."/>
            <person name="Jogler C."/>
        </authorList>
    </citation>
    <scope>NUCLEOTIDE SEQUENCE</scope>
    <source>
        <strain evidence="2">Strain 138</strain>
        <strain evidence="3">Strain 318</strain>
    </source>
</reference>
<feature type="chain" id="PRO_5041363800" evidence="1">
    <location>
        <begin position="21"/>
        <end position="127"/>
    </location>
</feature>
<dbReference type="EMBL" id="CP130612">
    <property type="protein sequence ID" value="WKW13252.1"/>
    <property type="molecule type" value="Genomic_DNA"/>
</dbReference>
<keyword evidence="1" id="KW-0732">Signal</keyword>
<evidence type="ECO:0000313" key="2">
    <source>
        <dbReference type="EMBL" id="WKW13252.1"/>
    </source>
</evidence>
<name>A0AA49JWC1_9BACT</name>
<feature type="signal peptide" evidence="1">
    <location>
        <begin position="1"/>
        <end position="20"/>
    </location>
</feature>
<sequence length="127" mass="13118">MRRLLHALAMSVALAIGADAQQPLAAIPGRPLGDSTAAAAPLVVRGDTALFVPTRFGAFTAAQRAEAIQARLRGLTRVRLDSLGIVVGDDNTDITAGDIILMTVTEADASAAGVPRDVLSAQFRDAL</sequence>
<evidence type="ECO:0000313" key="4">
    <source>
        <dbReference type="Proteomes" id="UP001229955"/>
    </source>
</evidence>
<evidence type="ECO:0000256" key="1">
    <source>
        <dbReference type="SAM" id="SignalP"/>
    </source>
</evidence>
<keyword evidence="4" id="KW-1185">Reference proteome</keyword>
<accession>A0AA49JWC1</accession>
<dbReference type="EMBL" id="CP130613">
    <property type="protein sequence ID" value="WKW16159.1"/>
    <property type="molecule type" value="Genomic_DNA"/>
</dbReference>
<dbReference type="AlphaFoldDB" id="A0AA49JWC1"/>
<dbReference type="Proteomes" id="UP001229955">
    <property type="component" value="Chromosome"/>
</dbReference>
<dbReference type="KEGG" id="pspc:Strain318_002569"/>
<protein>
    <submittedName>
        <fullName evidence="2">Uncharacterized protein</fullName>
    </submittedName>
</protein>
<organism evidence="2">
    <name type="scientific">Pseudogemmatithrix spongiicola</name>
    <dbReference type="NCBI Taxonomy" id="3062599"/>
    <lineage>
        <taxon>Bacteria</taxon>
        <taxon>Pseudomonadati</taxon>
        <taxon>Gemmatimonadota</taxon>
        <taxon>Gemmatimonadia</taxon>
        <taxon>Gemmatimonadales</taxon>
        <taxon>Gemmatimonadaceae</taxon>
        <taxon>Pseudogemmatithrix</taxon>
    </lineage>
</organism>
<proteinExistence type="predicted"/>
<accession>A0AA49K289</accession>
<dbReference type="RefSeq" id="WP_367886112.1">
    <property type="nucleotide sequence ID" value="NZ_CP130612.1"/>
</dbReference>